<accession>A0A4D6XPK3</accession>
<comment type="catalytic activity">
    <reaction evidence="10 11">
        <text>L-threonyl-[protein] + FAD = FMN-L-threonyl-[protein] + AMP + H(+)</text>
        <dbReference type="Rhea" id="RHEA:36847"/>
        <dbReference type="Rhea" id="RHEA-COMP:11060"/>
        <dbReference type="Rhea" id="RHEA-COMP:11061"/>
        <dbReference type="ChEBI" id="CHEBI:15378"/>
        <dbReference type="ChEBI" id="CHEBI:30013"/>
        <dbReference type="ChEBI" id="CHEBI:57692"/>
        <dbReference type="ChEBI" id="CHEBI:74257"/>
        <dbReference type="ChEBI" id="CHEBI:456215"/>
        <dbReference type="EC" id="2.7.1.180"/>
    </reaction>
</comment>
<feature type="binding site" evidence="12">
    <location>
        <position position="295"/>
    </location>
    <ligand>
        <name>Mg(2+)</name>
        <dbReference type="ChEBI" id="CHEBI:18420"/>
    </ligand>
</feature>
<reference evidence="13" key="1">
    <citation type="submission" date="2022-11" db="EMBL/GenBank/DDBJ databases">
        <title>The whole genome sequencing of pests is an important tool to study the evolution of the plant-insect interaction and insecticide resistance.</title>
        <authorList>
            <person name="Kananovich Y."/>
        </authorList>
    </citation>
    <scope>NUCLEOTIDE SEQUENCE</scope>
    <source>
        <strain evidence="13">BSU_Aph_2016</strain>
    </source>
</reference>
<dbReference type="GO" id="GO:0046872">
    <property type="term" value="F:metal ion binding"/>
    <property type="evidence" value="ECO:0007669"/>
    <property type="project" value="UniProtKB-UniRule"/>
</dbReference>
<protein>
    <recommendedName>
        <fullName evidence="3 11">FAD:protein FMN transferase</fullName>
        <ecNumber evidence="2 11">2.7.1.180</ecNumber>
    </recommendedName>
    <alternativeName>
        <fullName evidence="9 11">Flavin transferase</fullName>
    </alternativeName>
</protein>
<dbReference type="GO" id="GO:0016740">
    <property type="term" value="F:transferase activity"/>
    <property type="evidence" value="ECO:0007669"/>
    <property type="project" value="UniProtKB-UniRule"/>
</dbReference>
<evidence type="ECO:0000256" key="6">
    <source>
        <dbReference type="ARBA" id="ARBA00022723"/>
    </source>
</evidence>
<dbReference type="OrthoDB" id="9778595at2"/>
<keyword evidence="5 11" id="KW-0808">Transferase</keyword>
<dbReference type="AlphaFoldDB" id="A0A4D6XPK3"/>
<evidence type="ECO:0000256" key="2">
    <source>
        <dbReference type="ARBA" id="ARBA00011955"/>
    </source>
</evidence>
<dbReference type="InterPro" id="IPR003374">
    <property type="entry name" value="ApbE-like_sf"/>
</dbReference>
<keyword evidence="7 11" id="KW-0274">FAD</keyword>
<dbReference type="RefSeq" id="WP_158360530.1">
    <property type="nucleotide sequence ID" value="NZ_CP034897.1"/>
</dbReference>
<keyword evidence="4 11" id="KW-0285">Flavoprotein</keyword>
<evidence type="ECO:0000313" key="13">
    <source>
        <dbReference type="EMBL" id="WAI17991.1"/>
    </source>
</evidence>
<dbReference type="InterPro" id="IPR024932">
    <property type="entry name" value="ApbE"/>
</dbReference>
<evidence type="ECO:0000256" key="5">
    <source>
        <dbReference type="ARBA" id="ARBA00022679"/>
    </source>
</evidence>
<evidence type="ECO:0000256" key="7">
    <source>
        <dbReference type="ARBA" id="ARBA00022827"/>
    </source>
</evidence>
<gene>
    <name evidence="13" type="ORF">OWM53_01170</name>
</gene>
<evidence type="ECO:0000256" key="10">
    <source>
        <dbReference type="ARBA" id="ARBA00048540"/>
    </source>
</evidence>
<evidence type="ECO:0000256" key="12">
    <source>
        <dbReference type="PIRSR" id="PIRSR006268-2"/>
    </source>
</evidence>
<organism evidence="13 14">
    <name type="scientific">Buchnera aphidicola</name>
    <name type="common">Aphis craccivora</name>
    <dbReference type="NCBI Taxonomy" id="466616"/>
    <lineage>
        <taxon>Bacteria</taxon>
        <taxon>Pseudomonadati</taxon>
        <taxon>Pseudomonadota</taxon>
        <taxon>Gammaproteobacteria</taxon>
        <taxon>Enterobacterales</taxon>
        <taxon>Erwiniaceae</taxon>
        <taxon>Buchnera</taxon>
    </lineage>
</organism>
<evidence type="ECO:0000256" key="11">
    <source>
        <dbReference type="PIRNR" id="PIRNR006268"/>
    </source>
</evidence>
<dbReference type="Gene3D" id="3.10.520.10">
    <property type="entry name" value="ApbE-like domains"/>
    <property type="match status" value="1"/>
</dbReference>
<keyword evidence="6 11" id="KW-0479">Metal-binding</keyword>
<comment type="cofactor">
    <cofactor evidence="12">
        <name>Mg(2+)</name>
        <dbReference type="ChEBI" id="CHEBI:18420"/>
    </cofactor>
    <cofactor evidence="12">
        <name>Mn(2+)</name>
        <dbReference type="ChEBI" id="CHEBI:29035"/>
    </cofactor>
    <text evidence="12">Magnesium. Can also use manganese.</text>
</comment>
<dbReference type="Proteomes" id="UP001163441">
    <property type="component" value="Chromosome"/>
</dbReference>
<dbReference type="PIRSF" id="PIRSF006268">
    <property type="entry name" value="ApbE"/>
    <property type="match status" value="1"/>
</dbReference>
<evidence type="ECO:0000256" key="3">
    <source>
        <dbReference type="ARBA" id="ARBA00016337"/>
    </source>
</evidence>
<name>A0A4D6XPK3_9GAMM</name>
<feature type="binding site" evidence="12">
    <location>
        <position position="182"/>
    </location>
    <ligand>
        <name>Mg(2+)</name>
        <dbReference type="ChEBI" id="CHEBI:18420"/>
    </ligand>
</feature>
<dbReference type="EC" id="2.7.1.180" evidence="2 11"/>
<feature type="binding site" evidence="12">
    <location>
        <position position="299"/>
    </location>
    <ligand>
        <name>Mg(2+)</name>
        <dbReference type="ChEBI" id="CHEBI:18420"/>
    </ligand>
</feature>
<dbReference type="PANTHER" id="PTHR30040:SF2">
    <property type="entry name" value="FAD:PROTEIN FMN TRANSFERASE"/>
    <property type="match status" value="1"/>
</dbReference>
<keyword evidence="8 11" id="KW-0460">Magnesium</keyword>
<proteinExistence type="inferred from homology"/>
<dbReference type="SUPFAM" id="SSF143631">
    <property type="entry name" value="ApbE-like"/>
    <property type="match status" value="1"/>
</dbReference>
<evidence type="ECO:0000256" key="9">
    <source>
        <dbReference type="ARBA" id="ARBA00031306"/>
    </source>
</evidence>
<evidence type="ECO:0000256" key="4">
    <source>
        <dbReference type="ARBA" id="ARBA00022630"/>
    </source>
</evidence>
<comment type="similarity">
    <text evidence="1 11">Belongs to the ApbE family.</text>
</comment>
<evidence type="ECO:0000313" key="14">
    <source>
        <dbReference type="Proteomes" id="UP001163441"/>
    </source>
</evidence>
<evidence type="ECO:0000256" key="1">
    <source>
        <dbReference type="ARBA" id="ARBA00008282"/>
    </source>
</evidence>
<sequence>MILNKIINILLCSLIFFYIIYRNTNEKIAEIIELKGKTMGTYWQVKIPNVKIKNKKYLKRLIQNNLDADEKLLSPWKKQSLVYKFNQLKKYQLLKINKNFLKIILTALTIHQKTHGKLDITIGSLINIWGFGTEKKPRNYPSPNIIKKNINLTGIQYLKIINKSSGVYLKKNINGMKINLSTLGEGFAVDHLSCILKKKGIKNYIISIGGTVLVKVNNKQKPKIIAIQKPTDKKKSAQLLLKLKNKSISTAGTYINYYFINGKNISHIINPQNGIPVENNLVSVSVVAPTALEADGWDTGLLLLGFKKAKALSINENLAVCLITKEKNNFLTWISPQFKKLLILK</sequence>
<dbReference type="Pfam" id="PF02424">
    <property type="entry name" value="ApbE"/>
    <property type="match status" value="1"/>
</dbReference>
<dbReference type="PANTHER" id="PTHR30040">
    <property type="entry name" value="THIAMINE BIOSYNTHESIS LIPOPROTEIN APBE"/>
    <property type="match status" value="1"/>
</dbReference>
<dbReference type="EMBL" id="CP113403">
    <property type="protein sequence ID" value="WAI17991.1"/>
    <property type="molecule type" value="Genomic_DNA"/>
</dbReference>
<evidence type="ECO:0000256" key="8">
    <source>
        <dbReference type="ARBA" id="ARBA00022842"/>
    </source>
</evidence>